<feature type="transmembrane region" description="Helical" evidence="6">
    <location>
        <begin position="157"/>
        <end position="174"/>
    </location>
</feature>
<evidence type="ECO:0000256" key="5">
    <source>
        <dbReference type="ARBA" id="ARBA00023136"/>
    </source>
</evidence>
<dbReference type="Proteomes" id="UP001152797">
    <property type="component" value="Unassembled WGS sequence"/>
</dbReference>
<evidence type="ECO:0000313" key="10">
    <source>
        <dbReference type="Proteomes" id="UP001152797"/>
    </source>
</evidence>
<evidence type="ECO:0000256" key="1">
    <source>
        <dbReference type="ARBA" id="ARBA00004141"/>
    </source>
</evidence>
<reference evidence="7" key="1">
    <citation type="submission" date="2022-10" db="EMBL/GenBank/DDBJ databases">
        <authorList>
            <person name="Chen Y."/>
            <person name="Dougan E. K."/>
            <person name="Chan C."/>
            <person name="Rhodes N."/>
            <person name="Thang M."/>
        </authorList>
    </citation>
    <scope>NUCLEOTIDE SEQUENCE</scope>
</reference>
<comment type="similarity">
    <text evidence="2">Belongs to the XK family.</text>
</comment>
<sequence length="400" mass="44256">METSFTKLTHMSVHVVLPVALFYGDLVSDALVMSKFWQAQHYQYFTLNALAILAGLVTTSVIGSAGMGSASEALQPIRGCTAVLTFLHVIPLYCFFFALWQFADAKFATYKSDAFDRRLRDKGLTALMASSIIGETFGEAMLSSFVQLYAALRHGPLQWPSLLACSVLLSLISLGESFSKIDKFGHVSRYRQGQAVVVGLAKPQSVAYAALLLYRWLAVCSRLLLFPLFQLALREDWLFLLLVFVDQRAGNFFDLVTLLGRNFSFGMLLTGAPFYGSLIAFSKQVNVELHALLHCAESVAAIWMASAFGSGVPALWEEHGFALRLFLASSVIQWPLLLMLRCFCSHQLPSHDFLAVRDDCLSEEAQSMCDSCDAKIPLYVAAIVPFTMKVAVMWQSCLIS</sequence>
<keyword evidence="5 6" id="KW-0472">Membrane</keyword>
<feature type="transmembrane region" description="Helical" evidence="6">
    <location>
        <begin position="44"/>
        <end position="62"/>
    </location>
</feature>
<keyword evidence="4 6" id="KW-1133">Transmembrane helix</keyword>
<name>A0A9P1GAF7_9DINO</name>
<feature type="transmembrane region" description="Helical" evidence="6">
    <location>
        <begin position="263"/>
        <end position="282"/>
    </location>
</feature>
<dbReference type="InterPro" id="IPR018629">
    <property type="entry name" value="XK-rel"/>
</dbReference>
<comment type="caution">
    <text evidence="7">The sequence shown here is derived from an EMBL/GenBank/DDBJ whole genome shotgun (WGS) entry which is preliminary data.</text>
</comment>
<reference evidence="8" key="2">
    <citation type="submission" date="2024-04" db="EMBL/GenBank/DDBJ databases">
        <authorList>
            <person name="Chen Y."/>
            <person name="Shah S."/>
            <person name="Dougan E. K."/>
            <person name="Thang M."/>
            <person name="Chan C."/>
        </authorList>
    </citation>
    <scope>NUCLEOTIDE SEQUENCE [LARGE SCALE GENOMIC DNA]</scope>
</reference>
<feature type="transmembrane region" description="Helical" evidence="6">
    <location>
        <begin position="82"/>
        <end position="103"/>
    </location>
</feature>
<accession>A0A9P1GAF7</accession>
<keyword evidence="3 6" id="KW-0812">Transmembrane</keyword>
<organism evidence="7">
    <name type="scientific">Cladocopium goreaui</name>
    <dbReference type="NCBI Taxonomy" id="2562237"/>
    <lineage>
        <taxon>Eukaryota</taxon>
        <taxon>Sar</taxon>
        <taxon>Alveolata</taxon>
        <taxon>Dinophyceae</taxon>
        <taxon>Suessiales</taxon>
        <taxon>Symbiodiniaceae</taxon>
        <taxon>Cladocopium</taxon>
    </lineage>
</organism>
<evidence type="ECO:0000313" key="7">
    <source>
        <dbReference type="EMBL" id="CAI4003102.1"/>
    </source>
</evidence>
<dbReference type="AlphaFoldDB" id="A0A9P1GAF7"/>
<evidence type="ECO:0000313" key="9">
    <source>
        <dbReference type="EMBL" id="CAL4790414.1"/>
    </source>
</evidence>
<dbReference type="Pfam" id="PF09815">
    <property type="entry name" value="XK-related"/>
    <property type="match status" value="1"/>
</dbReference>
<dbReference type="EMBL" id="CAMXCT020003219">
    <property type="protein sequence ID" value="CAL1156477.1"/>
    <property type="molecule type" value="Genomic_DNA"/>
</dbReference>
<evidence type="ECO:0000256" key="4">
    <source>
        <dbReference type="ARBA" id="ARBA00022989"/>
    </source>
</evidence>
<comment type="subcellular location">
    <subcellularLocation>
        <location evidence="1">Membrane</location>
        <topology evidence="1">Multi-pass membrane protein</topology>
    </subcellularLocation>
</comment>
<evidence type="ECO:0000256" key="2">
    <source>
        <dbReference type="ARBA" id="ARBA00008789"/>
    </source>
</evidence>
<dbReference type="GO" id="GO:0005886">
    <property type="term" value="C:plasma membrane"/>
    <property type="evidence" value="ECO:0007669"/>
    <property type="project" value="UniProtKB-ARBA"/>
</dbReference>
<dbReference type="EMBL" id="CAMXCT010003219">
    <property type="protein sequence ID" value="CAI4003102.1"/>
    <property type="molecule type" value="Genomic_DNA"/>
</dbReference>
<evidence type="ECO:0000313" key="8">
    <source>
        <dbReference type="EMBL" id="CAL1156477.1"/>
    </source>
</evidence>
<proteinExistence type="inferred from homology"/>
<dbReference type="EMBL" id="CAMXCT030003219">
    <property type="protein sequence ID" value="CAL4790414.1"/>
    <property type="molecule type" value="Genomic_DNA"/>
</dbReference>
<gene>
    <name evidence="7" type="ORF">C1SCF055_LOCUS28995</name>
</gene>
<keyword evidence="10" id="KW-1185">Reference proteome</keyword>
<protein>
    <submittedName>
        <fullName evidence="9">Protein aardvark</fullName>
    </submittedName>
</protein>
<evidence type="ECO:0000256" key="6">
    <source>
        <dbReference type="SAM" id="Phobius"/>
    </source>
</evidence>
<feature type="transmembrane region" description="Helical" evidence="6">
    <location>
        <begin position="12"/>
        <end position="32"/>
    </location>
</feature>
<evidence type="ECO:0000256" key="3">
    <source>
        <dbReference type="ARBA" id="ARBA00022692"/>
    </source>
</evidence>
<feature type="transmembrane region" description="Helical" evidence="6">
    <location>
        <begin position="124"/>
        <end position="151"/>
    </location>
</feature>